<evidence type="ECO:0000256" key="1">
    <source>
        <dbReference type="SAM" id="SignalP"/>
    </source>
</evidence>
<evidence type="ECO:0000313" key="3">
    <source>
        <dbReference type="Proteomes" id="UP001317629"/>
    </source>
</evidence>
<protein>
    <recommendedName>
        <fullName evidence="4">DUF2147 domain-containing protein</fullName>
    </recommendedName>
</protein>
<evidence type="ECO:0008006" key="4">
    <source>
        <dbReference type="Google" id="ProtNLM"/>
    </source>
</evidence>
<gene>
    <name evidence="2" type="ORF">SS37A_29750</name>
</gene>
<accession>A0ABN6VL75</accession>
<dbReference type="EMBL" id="AP027142">
    <property type="protein sequence ID" value="BDV35446.1"/>
    <property type="molecule type" value="Genomic_DNA"/>
</dbReference>
<keyword evidence="1" id="KW-0732">Signal</keyword>
<evidence type="ECO:0000313" key="2">
    <source>
        <dbReference type="EMBL" id="BDV35446.1"/>
    </source>
</evidence>
<organism evidence="2 3">
    <name type="scientific">Methylocystis iwaonis</name>
    <dbReference type="NCBI Taxonomy" id="2885079"/>
    <lineage>
        <taxon>Bacteria</taxon>
        <taxon>Pseudomonadati</taxon>
        <taxon>Pseudomonadota</taxon>
        <taxon>Alphaproteobacteria</taxon>
        <taxon>Hyphomicrobiales</taxon>
        <taxon>Methylocystaceae</taxon>
        <taxon>Methylocystis</taxon>
    </lineage>
</organism>
<feature type="chain" id="PRO_5047081251" description="DUF2147 domain-containing protein" evidence="1">
    <location>
        <begin position="22"/>
        <end position="129"/>
    </location>
</feature>
<proteinExistence type="predicted"/>
<sequence length="129" mass="13372">MNKWLFAAVAAMLAISGPASAAGTTWLVTEENIAGVRGAQGSWTVKKDGDRLSGDASMQTDNGKSLTYKVDGSFEGGVYTIKLSDRSDGKKDCVWTGHAPAAGGAQSTGLLGYAECEGTKLIIRASIVQ</sequence>
<keyword evidence="3" id="KW-1185">Reference proteome</keyword>
<reference evidence="2 3" key="1">
    <citation type="journal article" date="2023" name="Int. J. Syst. Evol. Microbiol.">
        <title>Methylocystis iwaonis sp. nov., a type II methane-oxidizing bacterium from surface soil of a rice paddy field in Japan, and emended description of the genus Methylocystis (ex Whittenbury et al. 1970) Bowman et al. 1993.</title>
        <authorList>
            <person name="Kaise H."/>
            <person name="Sawadogo J.B."/>
            <person name="Alam M.S."/>
            <person name="Ueno C."/>
            <person name="Dianou D."/>
            <person name="Shinjo R."/>
            <person name="Asakawa S."/>
        </authorList>
    </citation>
    <scope>NUCLEOTIDE SEQUENCE [LARGE SCALE GENOMIC DNA]</scope>
    <source>
        <strain evidence="2 3">SS37A-Re</strain>
    </source>
</reference>
<name>A0ABN6VL75_9HYPH</name>
<feature type="signal peptide" evidence="1">
    <location>
        <begin position="1"/>
        <end position="21"/>
    </location>
</feature>
<dbReference type="Proteomes" id="UP001317629">
    <property type="component" value="Chromosome"/>
</dbReference>
<dbReference type="RefSeq" id="WP_281928889.1">
    <property type="nucleotide sequence ID" value="NZ_AP027142.1"/>
</dbReference>